<keyword evidence="4" id="KW-1185">Reference proteome</keyword>
<dbReference type="EMBL" id="CP089984">
    <property type="protein sequence ID" value="WXB11292.1"/>
    <property type="molecule type" value="Genomic_DNA"/>
</dbReference>
<evidence type="ECO:0000256" key="1">
    <source>
        <dbReference type="SAM" id="Phobius"/>
    </source>
</evidence>
<keyword evidence="2" id="KW-0732">Signal</keyword>
<dbReference type="Proteomes" id="UP001370348">
    <property type="component" value="Chromosome"/>
</dbReference>
<evidence type="ECO:0000313" key="3">
    <source>
        <dbReference type="EMBL" id="WXB11292.1"/>
    </source>
</evidence>
<keyword evidence="1" id="KW-0812">Transmembrane</keyword>
<gene>
    <name evidence="3" type="ORF">LZC94_25895</name>
</gene>
<proteinExistence type="predicted"/>
<keyword evidence="1" id="KW-0472">Membrane</keyword>
<dbReference type="RefSeq" id="WP_394820907.1">
    <property type="nucleotide sequence ID" value="NZ_CP089984.1"/>
</dbReference>
<protein>
    <recommendedName>
        <fullName evidence="5">Tetratricopeptide repeat protein</fullName>
    </recommendedName>
</protein>
<reference evidence="3 4" key="1">
    <citation type="submission" date="2021-12" db="EMBL/GenBank/DDBJ databases">
        <title>Discovery of the Pendulisporaceae a myxobacterial family with distinct sporulation behavior and unique specialized metabolism.</title>
        <authorList>
            <person name="Garcia R."/>
            <person name="Popoff A."/>
            <person name="Bader C.D."/>
            <person name="Loehr J."/>
            <person name="Walesch S."/>
            <person name="Walt C."/>
            <person name="Boldt J."/>
            <person name="Bunk B."/>
            <person name="Haeckl F.J.F.P.J."/>
            <person name="Gunesch A.P."/>
            <person name="Birkelbach J."/>
            <person name="Nuebel U."/>
            <person name="Pietschmann T."/>
            <person name="Bach T."/>
            <person name="Mueller R."/>
        </authorList>
    </citation>
    <scope>NUCLEOTIDE SEQUENCE [LARGE SCALE GENOMIC DNA]</scope>
    <source>
        <strain evidence="3 4">MSr11954</strain>
    </source>
</reference>
<evidence type="ECO:0000313" key="4">
    <source>
        <dbReference type="Proteomes" id="UP001370348"/>
    </source>
</evidence>
<feature type="transmembrane region" description="Helical" evidence="1">
    <location>
        <begin position="296"/>
        <end position="317"/>
    </location>
</feature>
<sequence>MMRSGFLRLRRLLAVAATLVSLAGGMSSAYADGVAPAAASPLEREQAQSLFLRGKERFDQKAFREALEAFRASLGVVNSPNTRLYVGRCLHETGDPLGAYVEFGRAAIEAREAAATDGRYKLTADEAAAERDGVQSELGFVTVRLNGADAATQLRIAGHRVRAPLSRGAAGGAGDTNAEAWPVLPGTVEVVVERDGADISRRTIKVARGARETVQIDVPPPPSPKAPARAAGGDDRTFRTLSLIAGGVGLAGMATFTVAGLQAKSTFDDLDMRCNGTRCREDVSSDISHGTTMQTIANVGLVVGVVGIAAGVTLFVVGESKRSSSSSSRAALSVITTGNGIAVRGAL</sequence>
<organism evidence="3 4">
    <name type="scientific">Pendulispora albinea</name>
    <dbReference type="NCBI Taxonomy" id="2741071"/>
    <lineage>
        <taxon>Bacteria</taxon>
        <taxon>Pseudomonadati</taxon>
        <taxon>Myxococcota</taxon>
        <taxon>Myxococcia</taxon>
        <taxon>Myxococcales</taxon>
        <taxon>Sorangiineae</taxon>
        <taxon>Pendulisporaceae</taxon>
        <taxon>Pendulispora</taxon>
    </lineage>
</organism>
<name>A0ABZ2LQT8_9BACT</name>
<accession>A0ABZ2LQT8</accession>
<feature type="signal peptide" evidence="2">
    <location>
        <begin position="1"/>
        <end position="31"/>
    </location>
</feature>
<feature type="chain" id="PRO_5045388687" description="Tetratricopeptide repeat protein" evidence="2">
    <location>
        <begin position="32"/>
        <end position="347"/>
    </location>
</feature>
<evidence type="ECO:0000256" key="2">
    <source>
        <dbReference type="SAM" id="SignalP"/>
    </source>
</evidence>
<evidence type="ECO:0008006" key="5">
    <source>
        <dbReference type="Google" id="ProtNLM"/>
    </source>
</evidence>
<keyword evidence="1" id="KW-1133">Transmembrane helix</keyword>